<evidence type="ECO:0000256" key="1">
    <source>
        <dbReference type="SAM" id="MobiDB-lite"/>
    </source>
</evidence>
<organism evidence="2 3">
    <name type="scientific">Dokdonella ginsengisoli</name>
    <dbReference type="NCBI Taxonomy" id="363846"/>
    <lineage>
        <taxon>Bacteria</taxon>
        <taxon>Pseudomonadati</taxon>
        <taxon>Pseudomonadota</taxon>
        <taxon>Gammaproteobacteria</taxon>
        <taxon>Lysobacterales</taxon>
        <taxon>Rhodanobacteraceae</taxon>
        <taxon>Dokdonella</taxon>
    </lineage>
</organism>
<keyword evidence="3" id="KW-1185">Reference proteome</keyword>
<reference evidence="3" key="1">
    <citation type="journal article" date="2019" name="Int. J. Syst. Evol. Microbiol.">
        <title>The Global Catalogue of Microorganisms (GCM) 10K type strain sequencing project: providing services to taxonomists for standard genome sequencing and annotation.</title>
        <authorList>
            <consortium name="The Broad Institute Genomics Platform"/>
            <consortium name="The Broad Institute Genome Sequencing Center for Infectious Disease"/>
            <person name="Wu L."/>
            <person name="Ma J."/>
        </authorList>
    </citation>
    <scope>NUCLEOTIDE SEQUENCE [LARGE SCALE GENOMIC DNA]</scope>
    <source>
        <strain evidence="3">CCUG 30340</strain>
    </source>
</reference>
<proteinExistence type="predicted"/>
<sequence length="129" mass="14340">MTAIGGANIWNPVSLSGEATPQGNPSGQTFEPLLRRDDTVMSWGCEYGKGIFIVLDTGREGPDDVKIVIHEDGSSTVTVNGVEYEFDREQTQNLRVRVDDNDRVQVDDRRSGLEKALDPNPIQVFEYPE</sequence>
<evidence type="ECO:0000313" key="3">
    <source>
        <dbReference type="Proteomes" id="UP001595886"/>
    </source>
</evidence>
<feature type="region of interest" description="Disordered" evidence="1">
    <location>
        <begin position="1"/>
        <end position="31"/>
    </location>
</feature>
<dbReference type="RefSeq" id="WP_380018984.1">
    <property type="nucleotide sequence ID" value="NZ_JBHSHD010000003.1"/>
</dbReference>
<evidence type="ECO:0000313" key="2">
    <source>
        <dbReference type="EMBL" id="MFC4819230.1"/>
    </source>
</evidence>
<protein>
    <submittedName>
        <fullName evidence="2">Uncharacterized protein</fullName>
    </submittedName>
</protein>
<dbReference type="EMBL" id="JBHSHD010000003">
    <property type="protein sequence ID" value="MFC4819230.1"/>
    <property type="molecule type" value="Genomic_DNA"/>
</dbReference>
<comment type="caution">
    <text evidence="2">The sequence shown here is derived from an EMBL/GenBank/DDBJ whole genome shotgun (WGS) entry which is preliminary data.</text>
</comment>
<dbReference type="Proteomes" id="UP001595886">
    <property type="component" value="Unassembled WGS sequence"/>
</dbReference>
<gene>
    <name evidence="2" type="ORF">ACFO6Q_02780</name>
</gene>
<feature type="compositionally biased region" description="Polar residues" evidence="1">
    <location>
        <begin position="11"/>
        <end position="29"/>
    </location>
</feature>
<accession>A0ABV9QRC9</accession>
<name>A0ABV9QRC9_9GAMM</name>